<evidence type="ECO:0000313" key="4">
    <source>
        <dbReference type="EMBL" id="EGD77257.1"/>
    </source>
</evidence>
<feature type="compositionally biased region" description="Low complexity" evidence="2">
    <location>
        <begin position="343"/>
        <end position="358"/>
    </location>
</feature>
<evidence type="ECO:0000256" key="1">
    <source>
        <dbReference type="PROSITE-ProRule" id="PRU00176"/>
    </source>
</evidence>
<organism evidence="5">
    <name type="scientific">Salpingoeca rosetta (strain ATCC 50818 / BSB-021)</name>
    <dbReference type="NCBI Taxonomy" id="946362"/>
    <lineage>
        <taxon>Eukaryota</taxon>
        <taxon>Choanoflagellata</taxon>
        <taxon>Craspedida</taxon>
        <taxon>Salpingoecidae</taxon>
        <taxon>Salpingoeca</taxon>
    </lineage>
</organism>
<dbReference type="GO" id="GO:0003729">
    <property type="term" value="F:mRNA binding"/>
    <property type="evidence" value="ECO:0007669"/>
    <property type="project" value="TreeGrafter"/>
</dbReference>
<dbReference type="Pfam" id="PF14327">
    <property type="entry name" value="CSTF2_hinge"/>
    <property type="match status" value="1"/>
</dbReference>
<dbReference type="EMBL" id="GL832977">
    <property type="protein sequence ID" value="EGD77257.1"/>
    <property type="molecule type" value="Genomic_DNA"/>
</dbReference>
<dbReference type="Pfam" id="PF00076">
    <property type="entry name" value="RRM_1"/>
    <property type="match status" value="1"/>
</dbReference>
<dbReference type="PANTHER" id="PTHR45735:SF2">
    <property type="entry name" value="CLEAVAGE STIMULATION FACTOR SUBUNIT 2"/>
    <property type="match status" value="1"/>
</dbReference>
<feature type="region of interest" description="Disordered" evidence="2">
    <location>
        <begin position="207"/>
        <end position="233"/>
    </location>
</feature>
<dbReference type="KEGG" id="sre:PTSG_08350"/>
<dbReference type="InParanoid" id="F2UJF8"/>
<dbReference type="InterPro" id="IPR025742">
    <property type="entry name" value="CSTF2_hinge"/>
</dbReference>
<dbReference type="SUPFAM" id="SSF54928">
    <property type="entry name" value="RNA-binding domain, RBD"/>
    <property type="match status" value="1"/>
</dbReference>
<proteinExistence type="predicted"/>
<sequence length="397" mass="43316">MAAPTSVWVGNIPYEATEEELIKFFSAVGDVKNFHLITDQNTGRSKGFGFCYFLDAAAAESAVRNLSGQPLRDRPLRVDLATPRSQREPRHHGHHHRHDHGHDHGHGRSAHEPARKDTGEPEAKRSKLYGESGPAGGNASKIADTLEKAPVHKVHQTMKQMKGFAMKQPREARALLASQPQLAYAFVKALLRLGMIDTTAADKLTSETPQSALLPTGPPPPAPAGVPAAREQRMPARDVYDRGYERAGPPPPQAAPVARREAYEPAYPPYDRHAAAPPYDAGRRGGPPPPHRGGYPDDRRDRHRHPEHDAGRRGAPPPPPQHMHAGRQPPMQPAGVPPPPPHSSAAPSSAAPIPGQPQLDKKEVIETALRMSEEEISRMPAHLADALRKIRRKFGMA</sequence>
<evidence type="ECO:0000259" key="3">
    <source>
        <dbReference type="PROSITE" id="PS50102"/>
    </source>
</evidence>
<dbReference type="PANTHER" id="PTHR45735">
    <property type="entry name" value="CLEAVAGE STIMULATION FACTOR SUBUNIT 2"/>
    <property type="match status" value="1"/>
</dbReference>
<dbReference type="SMART" id="SM00360">
    <property type="entry name" value="RRM"/>
    <property type="match status" value="1"/>
</dbReference>
<feature type="compositionally biased region" description="Basic and acidic residues" evidence="2">
    <location>
        <begin position="294"/>
        <end position="312"/>
    </location>
</feature>
<dbReference type="OMA" id="CEPEDAP"/>
<evidence type="ECO:0000313" key="5">
    <source>
        <dbReference type="Proteomes" id="UP000007799"/>
    </source>
</evidence>
<feature type="region of interest" description="Disordered" evidence="2">
    <location>
        <begin position="268"/>
        <end position="361"/>
    </location>
</feature>
<feature type="region of interest" description="Disordered" evidence="2">
    <location>
        <begin position="84"/>
        <end position="141"/>
    </location>
</feature>
<dbReference type="RefSeq" id="XP_004990601.1">
    <property type="nucleotide sequence ID" value="XM_004990544.1"/>
</dbReference>
<dbReference type="OrthoDB" id="272703at2759"/>
<dbReference type="GO" id="GO:0005847">
    <property type="term" value="C:mRNA cleavage and polyadenylation specificity factor complex"/>
    <property type="evidence" value="ECO:0007669"/>
    <property type="project" value="TreeGrafter"/>
</dbReference>
<dbReference type="PROSITE" id="PS50102">
    <property type="entry name" value="RRM"/>
    <property type="match status" value="1"/>
</dbReference>
<evidence type="ECO:0000256" key="2">
    <source>
        <dbReference type="SAM" id="MobiDB-lite"/>
    </source>
</evidence>
<dbReference type="STRING" id="946362.F2UJF8"/>
<keyword evidence="5" id="KW-1185">Reference proteome</keyword>
<dbReference type="AlphaFoldDB" id="F2UJF8"/>
<dbReference type="Proteomes" id="UP000007799">
    <property type="component" value="Unassembled WGS sequence"/>
</dbReference>
<keyword evidence="1" id="KW-0694">RNA-binding</keyword>
<dbReference type="eggNOG" id="KOG0108">
    <property type="taxonomic scope" value="Eukaryota"/>
</dbReference>
<dbReference type="InterPro" id="IPR035979">
    <property type="entry name" value="RBD_domain_sf"/>
</dbReference>
<dbReference type="CDD" id="cd12398">
    <property type="entry name" value="RRM_CSTF2_RNA15_like"/>
    <property type="match status" value="1"/>
</dbReference>
<dbReference type="Gene3D" id="1.25.40.630">
    <property type="match status" value="1"/>
</dbReference>
<feature type="domain" description="RRM" evidence="3">
    <location>
        <begin position="5"/>
        <end position="83"/>
    </location>
</feature>
<dbReference type="Gene3D" id="3.30.70.330">
    <property type="match status" value="1"/>
</dbReference>
<feature type="compositionally biased region" description="Basic residues" evidence="2">
    <location>
        <begin position="89"/>
        <end position="99"/>
    </location>
</feature>
<name>F2UJF8_SALR5</name>
<feature type="compositionally biased region" description="Basic and acidic residues" evidence="2">
    <location>
        <begin position="100"/>
        <end position="125"/>
    </location>
</feature>
<dbReference type="InterPro" id="IPR012677">
    <property type="entry name" value="Nucleotide-bd_a/b_plait_sf"/>
</dbReference>
<reference evidence="4" key="1">
    <citation type="submission" date="2009-08" db="EMBL/GenBank/DDBJ databases">
        <title>Annotation of Salpingoeca rosetta.</title>
        <authorList>
            <consortium name="The Broad Institute Genome Sequencing Platform"/>
            <person name="Russ C."/>
            <person name="Cuomo C."/>
            <person name="Burger G."/>
            <person name="Gray M.W."/>
            <person name="Holland P.W.H."/>
            <person name="King N."/>
            <person name="Lang F.B.F."/>
            <person name="Roger A.J."/>
            <person name="Ruiz-Trillo I."/>
            <person name="Young S.K."/>
            <person name="Zeng Q."/>
            <person name="Gargeya S."/>
            <person name="Alvarado L."/>
            <person name="Berlin A."/>
            <person name="Chapman S.B."/>
            <person name="Chen Z."/>
            <person name="Freedman E."/>
            <person name="Gellesch M."/>
            <person name="Goldberg J."/>
            <person name="Griggs A."/>
            <person name="Gujja S."/>
            <person name="Heilman E."/>
            <person name="Heiman D."/>
            <person name="Howarth C."/>
            <person name="Mehta T."/>
            <person name="Neiman D."/>
            <person name="Pearson M."/>
            <person name="Roberts A."/>
            <person name="Saif S."/>
            <person name="Shea T."/>
            <person name="Shenoy N."/>
            <person name="Sisk P."/>
            <person name="Stolte C."/>
            <person name="Sykes S."/>
            <person name="White J."/>
            <person name="Yandava C."/>
            <person name="Haas B."/>
            <person name="Nusbaum C."/>
            <person name="Birren B."/>
        </authorList>
    </citation>
    <scope>NUCLEOTIDE SEQUENCE [LARGE SCALE GENOMIC DNA]</scope>
    <source>
        <strain evidence="4">ATCC 50818</strain>
    </source>
</reference>
<dbReference type="InterPro" id="IPR000504">
    <property type="entry name" value="RRM_dom"/>
</dbReference>
<gene>
    <name evidence="4" type="ORF">PTSG_08350</name>
</gene>
<accession>F2UJF8</accession>
<feature type="compositionally biased region" description="Pro residues" evidence="2">
    <location>
        <begin position="330"/>
        <end position="342"/>
    </location>
</feature>
<dbReference type="GeneID" id="16071160"/>
<protein>
    <recommendedName>
        <fullName evidence="3">RRM domain-containing protein</fullName>
    </recommendedName>
</protein>